<evidence type="ECO:0000313" key="4">
    <source>
        <dbReference type="Proteomes" id="UP000199017"/>
    </source>
</evidence>
<dbReference type="AlphaFoldDB" id="A0A1G8I229"/>
<organism evidence="3 4">
    <name type="scientific">Alteribacillus bidgolensis</name>
    <dbReference type="NCBI Taxonomy" id="930129"/>
    <lineage>
        <taxon>Bacteria</taxon>
        <taxon>Bacillati</taxon>
        <taxon>Bacillota</taxon>
        <taxon>Bacilli</taxon>
        <taxon>Bacillales</taxon>
        <taxon>Bacillaceae</taxon>
        <taxon>Alteribacillus</taxon>
    </lineage>
</organism>
<dbReference type="OrthoDB" id="396512at2"/>
<gene>
    <name evidence="3" type="ORF">SAMN05216352_1059</name>
</gene>
<dbReference type="Proteomes" id="UP000199017">
    <property type="component" value="Unassembled WGS sequence"/>
</dbReference>
<dbReference type="InterPro" id="IPR029044">
    <property type="entry name" value="Nucleotide-diphossugar_trans"/>
</dbReference>
<comment type="similarity">
    <text evidence="1">Belongs to the glycosyltransferase 2 family.</text>
</comment>
<dbReference type="PANTHER" id="PTHR22916">
    <property type="entry name" value="GLYCOSYLTRANSFERASE"/>
    <property type="match status" value="1"/>
</dbReference>
<reference evidence="3 4" key="1">
    <citation type="submission" date="2016-10" db="EMBL/GenBank/DDBJ databases">
        <authorList>
            <person name="de Groot N.N."/>
        </authorList>
    </citation>
    <scope>NUCLEOTIDE SEQUENCE [LARGE SCALE GENOMIC DNA]</scope>
    <source>
        <strain evidence="4">P4B,CCM 7963,CECT 7998,DSM 25260,IBRC-M 10614,KCTC 13821</strain>
    </source>
</reference>
<proteinExistence type="inferred from homology"/>
<dbReference type="SUPFAM" id="SSF53448">
    <property type="entry name" value="Nucleotide-diphospho-sugar transferases"/>
    <property type="match status" value="1"/>
</dbReference>
<sequence>MENLPKISIVIPFYNCPYIDQAIKSALRQTYLNREVIVVDDGSTQHTTLIKPFLNQIRYIRKENGGTASALNTGIQSSTGELIAWLSSDDVFLREKLAKQVKFMHETNADMVYTNFNLINENSVVFKKDVGLILTSKLDFFKQLQKSCPVNGSTVLIKKDIFSSVGWFDETLKYTQDYDMWIRMGVKYDLKGLNESLLNYRKHDNMGSKRFVEEQWKEIKAVQEKYKGILARLVQQRGRNR</sequence>
<dbReference type="GO" id="GO:0016758">
    <property type="term" value="F:hexosyltransferase activity"/>
    <property type="evidence" value="ECO:0007669"/>
    <property type="project" value="UniProtKB-ARBA"/>
</dbReference>
<dbReference type="STRING" id="930129.SAMN05216352_1059"/>
<dbReference type="InterPro" id="IPR001173">
    <property type="entry name" value="Glyco_trans_2-like"/>
</dbReference>
<evidence type="ECO:0000256" key="1">
    <source>
        <dbReference type="ARBA" id="ARBA00006739"/>
    </source>
</evidence>
<evidence type="ECO:0000259" key="2">
    <source>
        <dbReference type="Pfam" id="PF00535"/>
    </source>
</evidence>
<dbReference type="RefSeq" id="WP_091584128.1">
    <property type="nucleotide sequence ID" value="NZ_FNDU01000005.1"/>
</dbReference>
<keyword evidence="3" id="KW-0808">Transferase</keyword>
<dbReference type="Gene3D" id="3.90.550.10">
    <property type="entry name" value="Spore Coat Polysaccharide Biosynthesis Protein SpsA, Chain A"/>
    <property type="match status" value="1"/>
</dbReference>
<keyword evidence="4" id="KW-1185">Reference proteome</keyword>
<dbReference type="Pfam" id="PF00535">
    <property type="entry name" value="Glycos_transf_2"/>
    <property type="match status" value="1"/>
</dbReference>
<protein>
    <submittedName>
        <fullName evidence="3">Glycosyltransferase involved in cell wall bisynthesis</fullName>
    </submittedName>
</protein>
<dbReference type="PANTHER" id="PTHR22916:SF3">
    <property type="entry name" value="UDP-GLCNAC:BETAGAL BETA-1,3-N-ACETYLGLUCOSAMINYLTRANSFERASE-LIKE PROTEIN 1"/>
    <property type="match status" value="1"/>
</dbReference>
<evidence type="ECO:0000313" key="3">
    <source>
        <dbReference type="EMBL" id="SDI12958.1"/>
    </source>
</evidence>
<feature type="domain" description="Glycosyltransferase 2-like" evidence="2">
    <location>
        <begin position="8"/>
        <end position="162"/>
    </location>
</feature>
<dbReference type="EMBL" id="FNDU01000005">
    <property type="protein sequence ID" value="SDI12958.1"/>
    <property type="molecule type" value="Genomic_DNA"/>
</dbReference>
<name>A0A1G8I229_9BACI</name>
<accession>A0A1G8I229</accession>